<dbReference type="InterPro" id="IPR051684">
    <property type="entry name" value="Electron_Trans/Redox"/>
</dbReference>
<evidence type="ECO:0000256" key="6">
    <source>
        <dbReference type="ARBA" id="ARBA00023014"/>
    </source>
</evidence>
<keyword evidence="5" id="KW-0408">Iron</keyword>
<dbReference type="Pfam" id="PF13237">
    <property type="entry name" value="Fer4_10"/>
    <property type="match status" value="1"/>
</dbReference>
<evidence type="ECO:0000256" key="3">
    <source>
        <dbReference type="ARBA" id="ARBA00022723"/>
    </source>
</evidence>
<keyword evidence="7" id="KW-1133">Transmembrane helix</keyword>
<dbReference type="SUPFAM" id="SSF54862">
    <property type="entry name" value="4Fe-4S ferredoxins"/>
    <property type="match status" value="1"/>
</dbReference>
<evidence type="ECO:0000256" key="4">
    <source>
        <dbReference type="ARBA" id="ARBA00022982"/>
    </source>
</evidence>
<evidence type="ECO:0000259" key="8">
    <source>
        <dbReference type="PROSITE" id="PS51379"/>
    </source>
</evidence>
<keyword evidence="1" id="KW-0813">Transport</keyword>
<name>A0ABU0JNH8_HATLI</name>
<dbReference type="PROSITE" id="PS51379">
    <property type="entry name" value="4FE4S_FER_2"/>
    <property type="match status" value="2"/>
</dbReference>
<proteinExistence type="predicted"/>
<keyword evidence="7" id="KW-0472">Membrane</keyword>
<feature type="transmembrane region" description="Helical" evidence="7">
    <location>
        <begin position="37"/>
        <end position="59"/>
    </location>
</feature>
<evidence type="ECO:0000256" key="7">
    <source>
        <dbReference type="SAM" id="Phobius"/>
    </source>
</evidence>
<evidence type="ECO:0000256" key="5">
    <source>
        <dbReference type="ARBA" id="ARBA00023004"/>
    </source>
</evidence>
<reference evidence="9 10" key="1">
    <citation type="submission" date="2023-07" db="EMBL/GenBank/DDBJ databases">
        <title>Genomic Encyclopedia of Type Strains, Phase IV (KMG-IV): sequencing the most valuable type-strain genomes for metagenomic binning, comparative biology and taxonomic classification.</title>
        <authorList>
            <person name="Goeker M."/>
        </authorList>
    </citation>
    <scope>NUCLEOTIDE SEQUENCE [LARGE SCALE GENOMIC DNA]</scope>
    <source>
        <strain evidence="9 10">DSM 1400</strain>
    </source>
</reference>
<organism evidence="9 10">
    <name type="scientific">Hathewaya limosa</name>
    <name type="common">Clostridium limosum</name>
    <dbReference type="NCBI Taxonomy" id="1536"/>
    <lineage>
        <taxon>Bacteria</taxon>
        <taxon>Bacillati</taxon>
        <taxon>Bacillota</taxon>
        <taxon>Clostridia</taxon>
        <taxon>Eubacteriales</taxon>
        <taxon>Clostridiaceae</taxon>
        <taxon>Hathewaya</taxon>
    </lineage>
</organism>
<dbReference type="PANTHER" id="PTHR30176">
    <property type="entry name" value="FERREDOXIN-TYPE PROTEIN NAPH"/>
    <property type="match status" value="1"/>
</dbReference>
<protein>
    <submittedName>
        <fullName evidence="9">Polyferredoxin</fullName>
    </submittedName>
</protein>
<keyword evidence="4" id="KW-0249">Electron transport</keyword>
<accession>A0ABU0JNH8</accession>
<dbReference type="PROSITE" id="PS00198">
    <property type="entry name" value="4FE4S_FER_1"/>
    <property type="match status" value="2"/>
</dbReference>
<keyword evidence="10" id="KW-1185">Reference proteome</keyword>
<dbReference type="Gene3D" id="3.30.70.20">
    <property type="match status" value="1"/>
</dbReference>
<dbReference type="Pfam" id="PF12801">
    <property type="entry name" value="Fer4_5"/>
    <property type="match status" value="2"/>
</dbReference>
<evidence type="ECO:0000313" key="10">
    <source>
        <dbReference type="Proteomes" id="UP001224418"/>
    </source>
</evidence>
<dbReference type="EMBL" id="JAUSWN010000002">
    <property type="protein sequence ID" value="MDQ0478641.1"/>
    <property type="molecule type" value="Genomic_DNA"/>
</dbReference>
<dbReference type="InterPro" id="IPR017900">
    <property type="entry name" value="4Fe4S_Fe_S_CS"/>
</dbReference>
<feature type="domain" description="4Fe-4S ferredoxin-type" evidence="8">
    <location>
        <begin position="155"/>
        <end position="182"/>
    </location>
</feature>
<keyword evidence="2" id="KW-0004">4Fe-4S</keyword>
<evidence type="ECO:0000256" key="2">
    <source>
        <dbReference type="ARBA" id="ARBA00022485"/>
    </source>
</evidence>
<feature type="transmembrane region" description="Helical" evidence="7">
    <location>
        <begin position="7"/>
        <end position="31"/>
    </location>
</feature>
<evidence type="ECO:0000256" key="1">
    <source>
        <dbReference type="ARBA" id="ARBA00022448"/>
    </source>
</evidence>
<keyword evidence="6" id="KW-0411">Iron-sulfur</keyword>
<keyword evidence="7" id="KW-0812">Transmembrane</keyword>
<dbReference type="Proteomes" id="UP001224418">
    <property type="component" value="Unassembled WGS sequence"/>
</dbReference>
<dbReference type="PANTHER" id="PTHR30176:SF3">
    <property type="entry name" value="FERREDOXIN-TYPE PROTEIN NAPH"/>
    <property type="match status" value="1"/>
</dbReference>
<feature type="transmembrane region" description="Helical" evidence="7">
    <location>
        <begin position="80"/>
        <end position="104"/>
    </location>
</feature>
<keyword evidence="3" id="KW-0479">Metal-binding</keyword>
<feature type="transmembrane region" description="Helical" evidence="7">
    <location>
        <begin position="110"/>
        <end position="128"/>
    </location>
</feature>
<evidence type="ECO:0000313" key="9">
    <source>
        <dbReference type="EMBL" id="MDQ0478641.1"/>
    </source>
</evidence>
<sequence>MKFFKNYGYVIFFTFLILSLFDFRFSIIAIVCMLAPIILAILGMGRFWCGNFCPRGSFFDKIMSKLSPNNKVHPFFKSKFLRIFMVVFIFANFIIGIVLNWGNLYGIGKVFYRIIVITTIVGVILALFNNRRTWCNFCPMGTIAGWITKVKGKKTVITVDSSCVSCNLCKKVCPMNIEPSKNKNSHIESEDCIYCSNCIYKCPKHSLKLTKK</sequence>
<dbReference type="InterPro" id="IPR017896">
    <property type="entry name" value="4Fe4S_Fe-S-bd"/>
</dbReference>
<feature type="domain" description="4Fe-4S ferredoxin-type" evidence="8">
    <location>
        <begin position="183"/>
        <end position="212"/>
    </location>
</feature>
<gene>
    <name evidence="9" type="ORF">QOZ93_000350</name>
</gene>
<comment type="caution">
    <text evidence="9">The sequence shown here is derived from an EMBL/GenBank/DDBJ whole genome shotgun (WGS) entry which is preliminary data.</text>
</comment>
<dbReference type="RefSeq" id="WP_307354880.1">
    <property type="nucleotide sequence ID" value="NZ_BAAACJ010000008.1"/>
</dbReference>